<sequence>MKSRKVCSSRFRKLDFMRYFKAAVLAVTVMVFAGFSSLSAALAKTPINAVATVGMVADAVRAVGGDNVTVEALMGTGIDPHSYRQTRSDVVKLGRADAIFANGLFLEAQMEDLLLKLQERKPVFFIGEAIDPAKLEGSTAYTGRYDPHVWMSPTLWQGAIDGVTEAFVSMDPENEQEYRSNAKAYLAQVQELAKYGDKILQTVPQEHRVLVTAHDAFTYLGRDFNLEVVGIQGISTNSEAGLQRIEALVDLLVDRKVTAVFVESSVSERNVRALVEGAAAKGHKVEVGGELFSDAMGQSNTYEGTYIGMIDHNMTTITRALGGEAPAQGMQGKLGAGH</sequence>
<gene>
    <name evidence="7" type="ORF">SAMN04488518_102152</name>
</gene>
<evidence type="ECO:0000256" key="5">
    <source>
        <dbReference type="ARBA" id="ARBA00022729"/>
    </source>
</evidence>
<protein>
    <submittedName>
        <fullName evidence="7">Manganese/zinc/iron transport system substrate-binding protein</fullName>
    </submittedName>
</protein>
<keyword evidence="3 6" id="KW-0813">Transport</keyword>
<comment type="subcellular location">
    <subcellularLocation>
        <location evidence="1">Cell envelope</location>
    </subcellularLocation>
</comment>
<dbReference type="Proteomes" id="UP000199598">
    <property type="component" value="Unassembled WGS sequence"/>
</dbReference>
<dbReference type="SUPFAM" id="SSF53807">
    <property type="entry name" value="Helical backbone' metal receptor"/>
    <property type="match status" value="1"/>
</dbReference>
<keyword evidence="5" id="KW-0732">Signal</keyword>
<dbReference type="InterPro" id="IPR050492">
    <property type="entry name" value="Bact_metal-bind_prot9"/>
</dbReference>
<dbReference type="InterPro" id="IPR006127">
    <property type="entry name" value="ZnuA-like"/>
</dbReference>
<dbReference type="Pfam" id="PF01297">
    <property type="entry name" value="ZnuA"/>
    <property type="match status" value="1"/>
</dbReference>
<evidence type="ECO:0000313" key="7">
    <source>
        <dbReference type="EMBL" id="SFK10322.1"/>
    </source>
</evidence>
<dbReference type="PRINTS" id="PR00690">
    <property type="entry name" value="ADHESNFAMILY"/>
</dbReference>
<dbReference type="InterPro" id="IPR006129">
    <property type="entry name" value="AdhesinB"/>
</dbReference>
<evidence type="ECO:0000256" key="4">
    <source>
        <dbReference type="ARBA" id="ARBA00022723"/>
    </source>
</evidence>
<evidence type="ECO:0000256" key="6">
    <source>
        <dbReference type="RuleBase" id="RU003512"/>
    </source>
</evidence>
<accession>A0A1I3WS68</accession>
<dbReference type="PRINTS" id="PR00691">
    <property type="entry name" value="ADHESINB"/>
</dbReference>
<dbReference type="EMBL" id="FOSK01000002">
    <property type="protein sequence ID" value="SFK10322.1"/>
    <property type="molecule type" value="Genomic_DNA"/>
</dbReference>
<keyword evidence="8" id="KW-1185">Reference proteome</keyword>
<dbReference type="PANTHER" id="PTHR42953">
    <property type="entry name" value="HIGH-AFFINITY ZINC UPTAKE SYSTEM PROTEIN ZNUA-RELATED"/>
    <property type="match status" value="1"/>
</dbReference>
<evidence type="ECO:0000313" key="8">
    <source>
        <dbReference type="Proteomes" id="UP000199598"/>
    </source>
</evidence>
<organism evidence="7 8">
    <name type="scientific">Pseudovibrio ascidiaceicola</name>
    <dbReference type="NCBI Taxonomy" id="285279"/>
    <lineage>
        <taxon>Bacteria</taxon>
        <taxon>Pseudomonadati</taxon>
        <taxon>Pseudomonadota</taxon>
        <taxon>Alphaproteobacteria</taxon>
        <taxon>Hyphomicrobiales</taxon>
        <taxon>Stappiaceae</taxon>
        <taxon>Pseudovibrio</taxon>
    </lineage>
</organism>
<proteinExistence type="inferred from homology"/>
<name>A0A1I3WS68_9HYPH</name>
<dbReference type="Gene3D" id="3.40.50.1980">
    <property type="entry name" value="Nitrogenase molybdenum iron protein domain"/>
    <property type="match status" value="2"/>
</dbReference>
<evidence type="ECO:0000256" key="3">
    <source>
        <dbReference type="ARBA" id="ARBA00022448"/>
    </source>
</evidence>
<dbReference type="PANTHER" id="PTHR42953:SF1">
    <property type="entry name" value="METAL-BINDING PROTEIN HI_0362-RELATED"/>
    <property type="match status" value="1"/>
</dbReference>
<evidence type="ECO:0000256" key="2">
    <source>
        <dbReference type="ARBA" id="ARBA00011028"/>
    </source>
</evidence>
<evidence type="ECO:0000256" key="1">
    <source>
        <dbReference type="ARBA" id="ARBA00004196"/>
    </source>
</evidence>
<dbReference type="InterPro" id="IPR006128">
    <property type="entry name" value="Lipoprotein_PsaA-like"/>
</dbReference>
<reference evidence="7 8" key="1">
    <citation type="submission" date="2016-10" db="EMBL/GenBank/DDBJ databases">
        <authorList>
            <person name="Varghese N."/>
            <person name="Submissions S."/>
        </authorList>
    </citation>
    <scope>NUCLEOTIDE SEQUENCE [LARGE SCALE GENOMIC DNA]</scope>
    <source>
        <strain evidence="7 8">DSM 16392</strain>
    </source>
</reference>
<keyword evidence="4" id="KW-0479">Metal-binding</keyword>
<comment type="caution">
    <text evidence="7">The sequence shown here is derived from an EMBL/GenBank/DDBJ whole genome shotgun (WGS) entry which is preliminary data.</text>
</comment>
<comment type="similarity">
    <text evidence="2 6">Belongs to the bacterial solute-binding protein 9 family.</text>
</comment>